<evidence type="ECO:0000313" key="1">
    <source>
        <dbReference type="EMBL" id="RZC57748.1"/>
    </source>
</evidence>
<dbReference type="OMA" id="PHEGVNS"/>
<name>A0A4Y7JD78_PAPSO</name>
<dbReference type="EMBL" id="CM010718">
    <property type="protein sequence ID" value="RZC57748.1"/>
    <property type="molecule type" value="Genomic_DNA"/>
</dbReference>
<dbReference type="Gramene" id="RZC57748">
    <property type="protein sequence ID" value="RZC57748"/>
    <property type="gene ID" value="C5167_005053"/>
</dbReference>
<reference evidence="1 2" key="1">
    <citation type="journal article" date="2018" name="Science">
        <title>The opium poppy genome and morphinan production.</title>
        <authorList>
            <person name="Guo L."/>
            <person name="Winzer T."/>
            <person name="Yang X."/>
            <person name="Li Y."/>
            <person name="Ning Z."/>
            <person name="He Z."/>
            <person name="Teodor R."/>
            <person name="Lu Y."/>
            <person name="Bowser T.A."/>
            <person name="Graham I.A."/>
            <person name="Ye K."/>
        </authorList>
    </citation>
    <scope>NUCLEOTIDE SEQUENCE [LARGE SCALE GENOMIC DNA]</scope>
    <source>
        <strain evidence="2">cv. HN1</strain>
        <tissue evidence="1">Leaves</tissue>
    </source>
</reference>
<evidence type="ECO:0000313" key="2">
    <source>
        <dbReference type="Proteomes" id="UP000316621"/>
    </source>
</evidence>
<dbReference type="AlphaFoldDB" id="A0A4Y7JD78"/>
<proteinExistence type="predicted"/>
<sequence>MADKSSRSLIIYGDGCVKHISSSHVHLHHLVSRGCSGFLSLAQSPNAELVDKVRGDPMYLFDDESWASLFLHQVQEDCGKKIAYVSVPCEDERVVRELAQLLDAFDAYQMKKGGSFVTSECSKESSVSTMSDRFMGLKAAIVSTNSNVKSFGRYLGFTVLEFDNLTKDKPSFDEPLACELLKLLGFHGGETLETSEFDLVFVHLGCSEKVNVVKEEGVGNEVEYINSLVGGILQIAQPGSEIASRLHLSVVMSYGASVDDEDSSLLQLNSLKENSNLSLLFPRQSYTMKGANLLNNIRHHSPMLITQWQEAVTRKDMAEKFSFQDIKEKGGNLAIPADRFLQEIAFKLWKAPKYGA</sequence>
<organism evidence="1 2">
    <name type="scientific">Papaver somniferum</name>
    <name type="common">Opium poppy</name>
    <dbReference type="NCBI Taxonomy" id="3469"/>
    <lineage>
        <taxon>Eukaryota</taxon>
        <taxon>Viridiplantae</taxon>
        <taxon>Streptophyta</taxon>
        <taxon>Embryophyta</taxon>
        <taxon>Tracheophyta</taxon>
        <taxon>Spermatophyta</taxon>
        <taxon>Magnoliopsida</taxon>
        <taxon>Ranunculales</taxon>
        <taxon>Papaveraceae</taxon>
        <taxon>Papaveroideae</taxon>
        <taxon>Papaver</taxon>
    </lineage>
</organism>
<dbReference type="PANTHER" id="PTHR35506:SF1">
    <property type="entry name" value="OS02G0135600 PROTEIN"/>
    <property type="match status" value="1"/>
</dbReference>
<dbReference type="PANTHER" id="PTHR35506">
    <property type="entry name" value="OS02G0135600 PROTEIN"/>
    <property type="match status" value="1"/>
</dbReference>
<protein>
    <submittedName>
        <fullName evidence="1">Uncharacterized protein</fullName>
    </submittedName>
</protein>
<dbReference type="Proteomes" id="UP000316621">
    <property type="component" value="Chromosome 4"/>
</dbReference>
<accession>A0A4Y7JD78</accession>
<gene>
    <name evidence="1" type="ORF">C5167_005053</name>
</gene>
<keyword evidence="2" id="KW-1185">Reference proteome</keyword>